<feature type="domain" description="PPE" evidence="2">
    <location>
        <begin position="10"/>
        <end position="100"/>
    </location>
</feature>
<dbReference type="Gene3D" id="1.20.1260.20">
    <property type="entry name" value="PPE superfamily"/>
    <property type="match status" value="1"/>
</dbReference>
<dbReference type="InterPro" id="IPR038332">
    <property type="entry name" value="PPE_sf"/>
</dbReference>
<dbReference type="EMBL" id="LT629971">
    <property type="protein sequence ID" value="SEH50602.1"/>
    <property type="molecule type" value="Genomic_DNA"/>
</dbReference>
<dbReference type="SUPFAM" id="SSF140459">
    <property type="entry name" value="PE/PPE dimer-like"/>
    <property type="match status" value="1"/>
</dbReference>
<dbReference type="AlphaFoldDB" id="A0A1H6IVM3"/>
<evidence type="ECO:0000259" key="2">
    <source>
        <dbReference type="Pfam" id="PF00823"/>
    </source>
</evidence>
<proteinExistence type="inferred from homology"/>
<evidence type="ECO:0000256" key="1">
    <source>
        <dbReference type="ARBA" id="ARBA00010652"/>
    </source>
</evidence>
<protein>
    <submittedName>
        <fullName evidence="3">PPE family protein</fullName>
    </submittedName>
</protein>
<comment type="similarity">
    <text evidence="1">Belongs to the mycobacterial PPE family.</text>
</comment>
<dbReference type="InterPro" id="IPR000030">
    <property type="entry name" value="PPE_dom"/>
</dbReference>
<dbReference type="Pfam" id="PF00823">
    <property type="entry name" value="PPE"/>
    <property type="match status" value="1"/>
</dbReference>
<dbReference type="STRING" id="370526.SAMN04489835_0669"/>
<keyword evidence="4" id="KW-1185">Reference proteome</keyword>
<organism evidence="3 4">
    <name type="scientific">Mycolicibacterium rutilum</name>
    <name type="common">Mycobacterium rutilum</name>
    <dbReference type="NCBI Taxonomy" id="370526"/>
    <lineage>
        <taxon>Bacteria</taxon>
        <taxon>Bacillati</taxon>
        <taxon>Actinomycetota</taxon>
        <taxon>Actinomycetes</taxon>
        <taxon>Mycobacteriales</taxon>
        <taxon>Mycobacteriaceae</taxon>
        <taxon>Mycolicibacterium</taxon>
    </lineage>
</organism>
<evidence type="ECO:0000313" key="3">
    <source>
        <dbReference type="EMBL" id="SEH50602.1"/>
    </source>
</evidence>
<name>A0A1H6IVM3_MYCRU</name>
<accession>A0A1H6IVM3</accession>
<reference evidence="4" key="1">
    <citation type="submission" date="2016-10" db="EMBL/GenBank/DDBJ databases">
        <authorList>
            <person name="Varghese N."/>
            <person name="Submissions S."/>
        </authorList>
    </citation>
    <scope>NUCLEOTIDE SEQUENCE [LARGE SCALE GENOMIC DNA]</scope>
    <source>
        <strain evidence="4">DSM 45405</strain>
    </source>
</reference>
<gene>
    <name evidence="3" type="ORF">SAMN04489835_0669</name>
</gene>
<sequence length="143" mass="15249">MRCSQVVRDLTRGQGPGSLARACAAWDLIADEMASVADDYDAAVAELMRSLARTGADATALTLERFSRWLREISLCAAATAHRAERASIAHSVAVLALPAGSAEGSEADDRHATQVMCEYRYACDVVTRPWRTPQPPGGAGCK</sequence>
<dbReference type="Proteomes" id="UP000182915">
    <property type="component" value="Chromosome I"/>
</dbReference>
<evidence type="ECO:0000313" key="4">
    <source>
        <dbReference type="Proteomes" id="UP000182915"/>
    </source>
</evidence>